<dbReference type="InParanoid" id="G2XNE9"/>
<evidence type="ECO:0000256" key="1">
    <source>
        <dbReference type="SAM" id="SignalP"/>
    </source>
</evidence>
<evidence type="ECO:0000313" key="2">
    <source>
        <dbReference type="EMBL" id="CCD42405.1"/>
    </source>
</evidence>
<protein>
    <submittedName>
        <fullName evidence="2">Uncharacterized protein</fullName>
    </submittedName>
</protein>
<sequence>MSENCGVIFGLFSVCLMLSRAQTRGHVSARNVTKIIARDSLAYIKERKMSSMSLR</sequence>
<dbReference type="EMBL" id="FQ790246">
    <property type="protein sequence ID" value="CCD42405.1"/>
    <property type="molecule type" value="Genomic_DNA"/>
</dbReference>
<name>G2XNE9_BOTF4</name>
<reference evidence="3" key="1">
    <citation type="journal article" date="2011" name="PLoS Genet.">
        <title>Genomic analysis of the necrotrophic fungal pathogens Sclerotinia sclerotiorum and Botrytis cinerea.</title>
        <authorList>
            <person name="Amselem J."/>
            <person name="Cuomo C.A."/>
            <person name="van Kan J.A."/>
            <person name="Viaud M."/>
            <person name="Benito E.P."/>
            <person name="Couloux A."/>
            <person name="Coutinho P.M."/>
            <person name="de Vries R.P."/>
            <person name="Dyer P.S."/>
            <person name="Fillinger S."/>
            <person name="Fournier E."/>
            <person name="Gout L."/>
            <person name="Hahn M."/>
            <person name="Kohn L."/>
            <person name="Lapalu N."/>
            <person name="Plummer K.M."/>
            <person name="Pradier J.M."/>
            <person name="Quevillon E."/>
            <person name="Sharon A."/>
            <person name="Simon A."/>
            <person name="ten Have A."/>
            <person name="Tudzynski B."/>
            <person name="Tudzynski P."/>
            <person name="Wincker P."/>
            <person name="Andrew M."/>
            <person name="Anthouard V."/>
            <person name="Beever R.E."/>
            <person name="Beffa R."/>
            <person name="Benoit I."/>
            <person name="Bouzid O."/>
            <person name="Brault B."/>
            <person name="Chen Z."/>
            <person name="Choquer M."/>
            <person name="Collemare J."/>
            <person name="Cotton P."/>
            <person name="Danchin E.G."/>
            <person name="Da Silva C."/>
            <person name="Gautier A."/>
            <person name="Giraud C."/>
            <person name="Giraud T."/>
            <person name="Gonzalez C."/>
            <person name="Grossetete S."/>
            <person name="Guldener U."/>
            <person name="Henrissat B."/>
            <person name="Howlett B.J."/>
            <person name="Kodira C."/>
            <person name="Kretschmer M."/>
            <person name="Lappartient A."/>
            <person name="Leroch M."/>
            <person name="Levis C."/>
            <person name="Mauceli E."/>
            <person name="Neuveglise C."/>
            <person name="Oeser B."/>
            <person name="Pearson M."/>
            <person name="Poulain J."/>
            <person name="Poussereau N."/>
            <person name="Quesneville H."/>
            <person name="Rascle C."/>
            <person name="Schumacher J."/>
            <person name="Segurens B."/>
            <person name="Sexton A."/>
            <person name="Silva E."/>
            <person name="Sirven C."/>
            <person name="Soanes D.M."/>
            <person name="Talbot N.J."/>
            <person name="Templeton M."/>
            <person name="Yandava C."/>
            <person name="Yarden O."/>
            <person name="Zeng Q."/>
            <person name="Rollins J.A."/>
            <person name="Lebrun M.H."/>
            <person name="Dickman M."/>
        </authorList>
    </citation>
    <scope>NUCLEOTIDE SEQUENCE [LARGE SCALE GENOMIC DNA]</scope>
    <source>
        <strain evidence="3">T4</strain>
    </source>
</reference>
<accession>G2XNE9</accession>
<evidence type="ECO:0000313" key="3">
    <source>
        <dbReference type="Proteomes" id="UP000008177"/>
    </source>
</evidence>
<organism evidence="2 3">
    <name type="scientific">Botryotinia fuckeliana (strain T4)</name>
    <name type="common">Noble rot fungus</name>
    <name type="synonym">Botrytis cinerea</name>
    <dbReference type="NCBI Taxonomy" id="999810"/>
    <lineage>
        <taxon>Eukaryota</taxon>
        <taxon>Fungi</taxon>
        <taxon>Dikarya</taxon>
        <taxon>Ascomycota</taxon>
        <taxon>Pezizomycotina</taxon>
        <taxon>Leotiomycetes</taxon>
        <taxon>Helotiales</taxon>
        <taxon>Sclerotiniaceae</taxon>
        <taxon>Botrytis</taxon>
    </lineage>
</organism>
<gene>
    <name evidence="2" type="ORF">BofuT4_P074880.1</name>
</gene>
<feature type="chain" id="PRO_5003440171" evidence="1">
    <location>
        <begin position="22"/>
        <end position="55"/>
    </location>
</feature>
<proteinExistence type="predicted"/>
<dbReference type="HOGENOM" id="CLU_3032045_0_0_1"/>
<keyword evidence="1" id="KW-0732">Signal</keyword>
<feature type="signal peptide" evidence="1">
    <location>
        <begin position="1"/>
        <end position="21"/>
    </location>
</feature>
<dbReference type="AlphaFoldDB" id="G2XNE9"/>
<dbReference type="Proteomes" id="UP000008177">
    <property type="component" value="Unplaced contigs"/>
</dbReference>